<sequence>MEGWQSLAAGGTRDGNIHGILALTDRRLCFYRKRLVGHVLWQAEPTALAAVEAGTEVGFRVLRLVTATDGIVFKTYARKTDFDMFYTTLNACRSERPVQEVG</sequence>
<dbReference type="Proteomes" id="UP000264719">
    <property type="component" value="Unassembled WGS sequence"/>
</dbReference>
<gene>
    <name evidence="1" type="ORF">DCS45_14495</name>
</gene>
<evidence type="ECO:0000313" key="2">
    <source>
        <dbReference type="Proteomes" id="UP000264719"/>
    </source>
</evidence>
<comment type="caution">
    <text evidence="1">The sequence shown here is derived from an EMBL/GenBank/DDBJ whole genome shotgun (WGS) entry which is preliminary data.</text>
</comment>
<evidence type="ECO:0008006" key="3">
    <source>
        <dbReference type="Google" id="ProtNLM"/>
    </source>
</evidence>
<accession>A0A348WEV6</accession>
<name>A0A348WEV6_9RHOB</name>
<dbReference type="EMBL" id="DMVW01000136">
    <property type="protein sequence ID" value="HAR53068.1"/>
    <property type="molecule type" value="Genomic_DNA"/>
</dbReference>
<dbReference type="AlphaFoldDB" id="A0A348WEV6"/>
<protein>
    <recommendedName>
        <fullName evidence="3">GRAM domain-containing protein</fullName>
    </recommendedName>
</protein>
<reference evidence="1 2" key="1">
    <citation type="journal article" date="2018" name="Nat. Biotechnol.">
        <title>A standardized bacterial taxonomy based on genome phylogeny substantially revises the tree of life.</title>
        <authorList>
            <person name="Parks D.H."/>
            <person name="Chuvochina M."/>
            <person name="Waite D.W."/>
            <person name="Rinke C."/>
            <person name="Skarshewski A."/>
            <person name="Chaumeil P.A."/>
            <person name="Hugenholtz P."/>
        </authorList>
    </citation>
    <scope>NUCLEOTIDE SEQUENCE [LARGE SCALE GENOMIC DNA]</scope>
    <source>
        <strain evidence="1">UBA9169</strain>
    </source>
</reference>
<proteinExistence type="predicted"/>
<evidence type="ECO:0000313" key="1">
    <source>
        <dbReference type="EMBL" id="HAR53068.1"/>
    </source>
</evidence>
<organism evidence="1 2">
    <name type="scientific">Roseovarius nubinhibens</name>
    <dbReference type="NCBI Taxonomy" id="314263"/>
    <lineage>
        <taxon>Bacteria</taxon>
        <taxon>Pseudomonadati</taxon>
        <taxon>Pseudomonadota</taxon>
        <taxon>Alphaproteobacteria</taxon>
        <taxon>Rhodobacterales</taxon>
        <taxon>Roseobacteraceae</taxon>
        <taxon>Roseovarius</taxon>
    </lineage>
</organism>